<dbReference type="EMBL" id="KN835270">
    <property type="protein sequence ID" value="KIK41397.1"/>
    <property type="molecule type" value="Genomic_DNA"/>
</dbReference>
<proteinExistence type="predicted"/>
<keyword evidence="3" id="KW-1185">Reference proteome</keyword>
<dbReference type="AlphaFoldDB" id="A0A0D0B4J3"/>
<accession>A0A0D0B4J3</accession>
<keyword evidence="1" id="KW-0472">Membrane</keyword>
<reference evidence="2 3" key="1">
    <citation type="submission" date="2014-04" db="EMBL/GenBank/DDBJ databases">
        <authorList>
            <consortium name="DOE Joint Genome Institute"/>
            <person name="Kuo A."/>
            <person name="Ruytinx J."/>
            <person name="Rineau F."/>
            <person name="Colpaert J."/>
            <person name="Kohler A."/>
            <person name="Nagy L.G."/>
            <person name="Floudas D."/>
            <person name="Copeland A."/>
            <person name="Barry K.W."/>
            <person name="Cichocki N."/>
            <person name="Veneault-Fourrey C."/>
            <person name="LaButti K."/>
            <person name="Lindquist E.A."/>
            <person name="Lipzen A."/>
            <person name="Lundell T."/>
            <person name="Morin E."/>
            <person name="Murat C."/>
            <person name="Sun H."/>
            <person name="Tunlid A."/>
            <person name="Henrissat B."/>
            <person name="Grigoriev I.V."/>
            <person name="Hibbett D.S."/>
            <person name="Martin F."/>
            <person name="Nordberg H.P."/>
            <person name="Cantor M.N."/>
            <person name="Hua S.X."/>
        </authorList>
    </citation>
    <scope>NUCLEOTIDE SEQUENCE [LARGE SCALE GENOMIC DNA]</scope>
    <source>
        <strain evidence="2 3">UH-Slu-Lm8-n1</strain>
    </source>
</reference>
<dbReference type="Proteomes" id="UP000054485">
    <property type="component" value="Unassembled WGS sequence"/>
</dbReference>
<dbReference type="InParanoid" id="A0A0D0B4J3"/>
<evidence type="ECO:0000256" key="1">
    <source>
        <dbReference type="SAM" id="Phobius"/>
    </source>
</evidence>
<gene>
    <name evidence="2" type="ORF">CY34DRAFT_806125</name>
</gene>
<dbReference type="OrthoDB" id="10598357at2759"/>
<keyword evidence="1" id="KW-1133">Transmembrane helix</keyword>
<dbReference type="HOGENOM" id="CLU_2623632_0_0_1"/>
<evidence type="ECO:0000313" key="2">
    <source>
        <dbReference type="EMBL" id="KIK41397.1"/>
    </source>
</evidence>
<protein>
    <submittedName>
        <fullName evidence="2">Uncharacterized protein</fullName>
    </submittedName>
</protein>
<feature type="transmembrane region" description="Helical" evidence="1">
    <location>
        <begin position="12"/>
        <end position="31"/>
    </location>
</feature>
<keyword evidence="1" id="KW-0812">Transmembrane</keyword>
<name>A0A0D0B4J3_9AGAM</name>
<sequence length="78" mass="8099">MPSLLACGAEFIDVRGVLLGVLTILATSLFAGGRKAGGRMVGTKFASGTVAEDQFVRDVDRVAATQINIAHLSPEAHC</sequence>
<evidence type="ECO:0000313" key="3">
    <source>
        <dbReference type="Proteomes" id="UP000054485"/>
    </source>
</evidence>
<reference evidence="3" key="2">
    <citation type="submission" date="2015-01" db="EMBL/GenBank/DDBJ databases">
        <title>Evolutionary Origins and Diversification of the Mycorrhizal Mutualists.</title>
        <authorList>
            <consortium name="DOE Joint Genome Institute"/>
            <consortium name="Mycorrhizal Genomics Consortium"/>
            <person name="Kohler A."/>
            <person name="Kuo A."/>
            <person name="Nagy L.G."/>
            <person name="Floudas D."/>
            <person name="Copeland A."/>
            <person name="Barry K.W."/>
            <person name="Cichocki N."/>
            <person name="Veneault-Fourrey C."/>
            <person name="LaButti K."/>
            <person name="Lindquist E.A."/>
            <person name="Lipzen A."/>
            <person name="Lundell T."/>
            <person name="Morin E."/>
            <person name="Murat C."/>
            <person name="Riley R."/>
            <person name="Ohm R."/>
            <person name="Sun H."/>
            <person name="Tunlid A."/>
            <person name="Henrissat B."/>
            <person name="Grigoriev I.V."/>
            <person name="Hibbett D.S."/>
            <person name="Martin F."/>
        </authorList>
    </citation>
    <scope>NUCLEOTIDE SEQUENCE [LARGE SCALE GENOMIC DNA]</scope>
    <source>
        <strain evidence="3">UH-Slu-Lm8-n1</strain>
    </source>
</reference>
<organism evidence="2 3">
    <name type="scientific">Suillus luteus UH-Slu-Lm8-n1</name>
    <dbReference type="NCBI Taxonomy" id="930992"/>
    <lineage>
        <taxon>Eukaryota</taxon>
        <taxon>Fungi</taxon>
        <taxon>Dikarya</taxon>
        <taxon>Basidiomycota</taxon>
        <taxon>Agaricomycotina</taxon>
        <taxon>Agaricomycetes</taxon>
        <taxon>Agaricomycetidae</taxon>
        <taxon>Boletales</taxon>
        <taxon>Suillineae</taxon>
        <taxon>Suillaceae</taxon>
        <taxon>Suillus</taxon>
    </lineage>
</organism>